<name>A0A2W7BUJ0_9HYPH</name>
<evidence type="ECO:0000313" key="1">
    <source>
        <dbReference type="EMBL" id="PZV34555.1"/>
    </source>
</evidence>
<proteinExistence type="predicted"/>
<dbReference type="RefSeq" id="WP_342633888.1">
    <property type="nucleotide sequence ID" value="NZ_MZXV01000070.1"/>
</dbReference>
<gene>
    <name evidence="1" type="ORF">B5V02_31005</name>
</gene>
<protein>
    <submittedName>
        <fullName evidence="1">Uncharacterized protein</fullName>
    </submittedName>
</protein>
<evidence type="ECO:0000313" key="2">
    <source>
        <dbReference type="Proteomes" id="UP000248616"/>
    </source>
</evidence>
<reference evidence="2" key="1">
    <citation type="submission" date="2017-03" db="EMBL/GenBank/DDBJ databases">
        <authorList>
            <person name="Safronova V.I."/>
            <person name="Sazanova A.L."/>
            <person name="Chirak E.R."/>
        </authorList>
    </citation>
    <scope>NUCLEOTIDE SEQUENCE [LARGE SCALE GENOMIC DNA]</scope>
    <source>
        <strain evidence="2">Ach-343</strain>
    </source>
</reference>
<organism evidence="1 2">
    <name type="scientific">Mesorhizobium kowhaii</name>
    <dbReference type="NCBI Taxonomy" id="1300272"/>
    <lineage>
        <taxon>Bacteria</taxon>
        <taxon>Pseudomonadati</taxon>
        <taxon>Pseudomonadota</taxon>
        <taxon>Alphaproteobacteria</taxon>
        <taxon>Hyphomicrobiales</taxon>
        <taxon>Phyllobacteriaceae</taxon>
        <taxon>Mesorhizobium</taxon>
    </lineage>
</organism>
<accession>A0A2W7BUJ0</accession>
<comment type="caution">
    <text evidence="1">The sequence shown here is derived from an EMBL/GenBank/DDBJ whole genome shotgun (WGS) entry which is preliminary data.</text>
</comment>
<dbReference type="EMBL" id="MZXV01000070">
    <property type="protein sequence ID" value="PZV34555.1"/>
    <property type="molecule type" value="Genomic_DNA"/>
</dbReference>
<sequence length="128" mass="13293">MDKLIKAAALTGAMSPETLASAQTGNIKPTIVLVHGAFAESAGCNGVLTRDGYPVAANPLRSVGSYAVYGASVVHGAEVCEADQGRQGYYPGAPHGITAMHQDQINADLLAFISNHDRASSAIPWRSQ</sequence>
<dbReference type="Proteomes" id="UP000248616">
    <property type="component" value="Unassembled WGS sequence"/>
</dbReference>
<dbReference type="AlphaFoldDB" id="A0A2W7BUJ0"/>
<keyword evidence="2" id="KW-1185">Reference proteome</keyword>